<evidence type="ECO:0000256" key="1">
    <source>
        <dbReference type="ARBA" id="ARBA00022801"/>
    </source>
</evidence>
<keyword evidence="5" id="KW-1185">Reference proteome</keyword>
<dbReference type="InterPro" id="IPR000330">
    <property type="entry name" value="SNF2_N"/>
</dbReference>
<sequence>MNLSFDCFAYKKKPSVLSNSGVHSFGNFNDNDEEKMEKSDQKKRKCIIESESDEEEKKQYKRNRVVLSDSDGDKDNPTDLCKVQSPFKHKDDILNYESSHDESDLDCNTNDIIRKQMLFDFITTCTLEDLVLIPGFSLKKAEKVKGLLPFHDYNNMIEKLNELRGFSINTFLSECSNLLDEQKNFQSLIAQCEAMSRQTESEVFLHCNDVTKLPIQKPSLVNEKVSLKSYQLVGLNWLVMLHRNNLNGILADQMGLGKTVQTLAFIGYLLETGHKGTTLIVCPCSTMDNWVREFEKWLPNVSFTQYTGSQSERALIRQHIKNDTQESSVIISTINHVLGTKYDRNFFRSINLQYLILDEAHMIKNVKTERFKHLSKLKGDNIEDDHIGRLKKILKPFVLRRLKQDVLKEMPNKIDSTVICELTASQKQIYLSFAKRFSDNTTDQKMGLSLLMLLRKTTNHPLLVRVKYSDSSILKMAEDYVSSPMNNECDKDLVYEDMSVMSDFELHKLCSTQPILKKYKLCDDDILDSGKIKQLDKLLPELKEKNDRVLLFSQFVIVLDILEEYLKIRKIKYLRLDGSTKGNERQELIDKFNHNEEIFIFLLSTRAGGLGINLTTANTVVLHDIDFNPYNDKQAEDRCHRLGQTRQVTVYKFIGKDTVEENILTCGERKLQLEKELVGNTEIDLERDLSDDAFNILRDNIKKIEALQRNAESKL</sequence>
<feature type="region of interest" description="Disordered" evidence="2">
    <location>
        <begin position="21"/>
        <end position="80"/>
    </location>
</feature>
<evidence type="ECO:0000259" key="4">
    <source>
        <dbReference type="PROSITE" id="PS51194"/>
    </source>
</evidence>
<dbReference type="Proteomes" id="UP001652625">
    <property type="component" value="Chromosome 03"/>
</dbReference>
<dbReference type="GeneID" id="100210288"/>
<accession>A0ABM4BK50</accession>
<evidence type="ECO:0000313" key="6">
    <source>
        <dbReference type="RefSeq" id="XP_065649393.1"/>
    </source>
</evidence>
<evidence type="ECO:0000313" key="5">
    <source>
        <dbReference type="Proteomes" id="UP001652625"/>
    </source>
</evidence>
<dbReference type="RefSeq" id="XP_065649393.1">
    <property type="nucleotide sequence ID" value="XM_065793321.1"/>
</dbReference>
<proteinExistence type="predicted"/>
<keyword evidence="1" id="KW-0378">Hydrolase</keyword>
<dbReference type="Gene3D" id="3.40.50.10810">
    <property type="entry name" value="Tandem AAA-ATPase domain"/>
    <property type="match status" value="1"/>
</dbReference>
<feature type="domain" description="Helicase C-terminal" evidence="4">
    <location>
        <begin position="534"/>
        <end position="689"/>
    </location>
</feature>
<dbReference type="Pfam" id="PF00176">
    <property type="entry name" value="SNF2-rel_dom"/>
    <property type="match status" value="2"/>
</dbReference>
<dbReference type="CDD" id="cd18793">
    <property type="entry name" value="SF2_C_SNF"/>
    <property type="match status" value="1"/>
</dbReference>
<feature type="domain" description="Helicase ATP-binding" evidence="3">
    <location>
        <begin position="239"/>
        <end position="444"/>
    </location>
</feature>
<dbReference type="PANTHER" id="PTHR10799">
    <property type="entry name" value="SNF2/RAD54 HELICASE FAMILY"/>
    <property type="match status" value="1"/>
</dbReference>
<dbReference type="InterPro" id="IPR049730">
    <property type="entry name" value="SNF2/RAD54-like_C"/>
</dbReference>
<evidence type="ECO:0000256" key="2">
    <source>
        <dbReference type="SAM" id="MobiDB-lite"/>
    </source>
</evidence>
<dbReference type="SUPFAM" id="SSF52540">
    <property type="entry name" value="P-loop containing nucleoside triphosphate hydrolases"/>
    <property type="match status" value="2"/>
</dbReference>
<name>A0ABM4BK50_HYDVU</name>
<dbReference type="SMART" id="SM00487">
    <property type="entry name" value="DEXDc"/>
    <property type="match status" value="1"/>
</dbReference>
<reference evidence="6" key="1">
    <citation type="submission" date="2025-08" db="UniProtKB">
        <authorList>
            <consortium name="RefSeq"/>
        </authorList>
    </citation>
    <scope>IDENTIFICATION</scope>
</reference>
<dbReference type="InterPro" id="IPR027417">
    <property type="entry name" value="P-loop_NTPase"/>
</dbReference>
<organism evidence="5 6">
    <name type="scientific">Hydra vulgaris</name>
    <name type="common">Hydra</name>
    <name type="synonym">Hydra attenuata</name>
    <dbReference type="NCBI Taxonomy" id="6087"/>
    <lineage>
        <taxon>Eukaryota</taxon>
        <taxon>Metazoa</taxon>
        <taxon>Cnidaria</taxon>
        <taxon>Hydrozoa</taxon>
        <taxon>Hydroidolina</taxon>
        <taxon>Anthoathecata</taxon>
        <taxon>Aplanulata</taxon>
        <taxon>Hydridae</taxon>
        <taxon>Hydra</taxon>
    </lineage>
</organism>
<dbReference type="PROSITE" id="PS51192">
    <property type="entry name" value="HELICASE_ATP_BIND_1"/>
    <property type="match status" value="1"/>
</dbReference>
<dbReference type="InterPro" id="IPR038718">
    <property type="entry name" value="SNF2-like_sf"/>
</dbReference>
<gene>
    <name evidence="6" type="primary">LOC100210288</name>
</gene>
<dbReference type="InterPro" id="IPR001650">
    <property type="entry name" value="Helicase_C-like"/>
</dbReference>
<dbReference type="Pfam" id="PF00271">
    <property type="entry name" value="Helicase_C"/>
    <property type="match status" value="1"/>
</dbReference>
<dbReference type="SMART" id="SM00490">
    <property type="entry name" value="HELICc"/>
    <property type="match status" value="1"/>
</dbReference>
<dbReference type="InterPro" id="IPR014001">
    <property type="entry name" value="Helicase_ATP-bd"/>
</dbReference>
<evidence type="ECO:0000259" key="3">
    <source>
        <dbReference type="PROSITE" id="PS51192"/>
    </source>
</evidence>
<protein>
    <submittedName>
        <fullName evidence="6">SWI/SNF-related matrix-associated actin-dependent regulator of chromatin subfamily A containing DEAD/H box 1 isoform X4</fullName>
    </submittedName>
</protein>
<dbReference type="Gene3D" id="3.40.50.300">
    <property type="entry name" value="P-loop containing nucleotide triphosphate hydrolases"/>
    <property type="match status" value="1"/>
</dbReference>
<dbReference type="PROSITE" id="PS51194">
    <property type="entry name" value="HELICASE_CTER"/>
    <property type="match status" value="1"/>
</dbReference>